<protein>
    <submittedName>
        <fullName evidence="1">Uncharacterized protein</fullName>
    </submittedName>
</protein>
<reference evidence="1" key="1">
    <citation type="journal article" date="2022" name="Plant J.">
        <title>Strategies of tolerance reflected in two North American maple genomes.</title>
        <authorList>
            <person name="McEvoy S.L."/>
            <person name="Sezen U.U."/>
            <person name="Trouern-Trend A."/>
            <person name="McMahon S.M."/>
            <person name="Schaberg P.G."/>
            <person name="Yang J."/>
            <person name="Wegrzyn J.L."/>
            <person name="Swenson N.G."/>
        </authorList>
    </citation>
    <scope>NUCLEOTIDE SEQUENCE</scope>
    <source>
        <strain evidence="1">NS2018</strain>
    </source>
</reference>
<accession>A0AA39VT14</accession>
<sequence>MIRIVDVGARRSDMLCWAIRTDTEDRAPSLDRVEELCCGPEISRELHLTGDGDWWDRCTEHKSREGRDRRNKKECDKKDGGKVIVMVSPSHSPSTLVYNAENCPMVSSSPSAHNVSVLDPNLLQPSSSLALFSSNFSKDSG</sequence>
<evidence type="ECO:0000313" key="1">
    <source>
        <dbReference type="EMBL" id="KAK0591612.1"/>
    </source>
</evidence>
<dbReference type="Proteomes" id="UP001168877">
    <property type="component" value="Unassembled WGS sequence"/>
</dbReference>
<gene>
    <name evidence="1" type="ORF">LWI29_004846</name>
</gene>
<dbReference type="EMBL" id="JAUESC010000380">
    <property type="protein sequence ID" value="KAK0591612.1"/>
    <property type="molecule type" value="Genomic_DNA"/>
</dbReference>
<proteinExistence type="predicted"/>
<name>A0AA39VT14_ACESA</name>
<dbReference type="AlphaFoldDB" id="A0AA39VT14"/>
<keyword evidence="2" id="KW-1185">Reference proteome</keyword>
<comment type="caution">
    <text evidence="1">The sequence shown here is derived from an EMBL/GenBank/DDBJ whole genome shotgun (WGS) entry which is preliminary data.</text>
</comment>
<reference evidence="1" key="2">
    <citation type="submission" date="2023-06" db="EMBL/GenBank/DDBJ databases">
        <authorList>
            <person name="Swenson N.G."/>
            <person name="Wegrzyn J.L."/>
            <person name="Mcevoy S.L."/>
        </authorList>
    </citation>
    <scope>NUCLEOTIDE SEQUENCE</scope>
    <source>
        <strain evidence="1">NS2018</strain>
        <tissue evidence="1">Leaf</tissue>
    </source>
</reference>
<evidence type="ECO:0000313" key="2">
    <source>
        <dbReference type="Proteomes" id="UP001168877"/>
    </source>
</evidence>
<organism evidence="1 2">
    <name type="scientific">Acer saccharum</name>
    <name type="common">Sugar maple</name>
    <dbReference type="NCBI Taxonomy" id="4024"/>
    <lineage>
        <taxon>Eukaryota</taxon>
        <taxon>Viridiplantae</taxon>
        <taxon>Streptophyta</taxon>
        <taxon>Embryophyta</taxon>
        <taxon>Tracheophyta</taxon>
        <taxon>Spermatophyta</taxon>
        <taxon>Magnoliopsida</taxon>
        <taxon>eudicotyledons</taxon>
        <taxon>Gunneridae</taxon>
        <taxon>Pentapetalae</taxon>
        <taxon>rosids</taxon>
        <taxon>malvids</taxon>
        <taxon>Sapindales</taxon>
        <taxon>Sapindaceae</taxon>
        <taxon>Hippocastanoideae</taxon>
        <taxon>Acereae</taxon>
        <taxon>Acer</taxon>
    </lineage>
</organism>